<feature type="compositionally biased region" description="Polar residues" evidence="1">
    <location>
        <begin position="53"/>
        <end position="94"/>
    </location>
</feature>
<dbReference type="AlphaFoldDB" id="A0AAD5XTQ3"/>
<dbReference type="Proteomes" id="UP001212152">
    <property type="component" value="Unassembled WGS sequence"/>
</dbReference>
<feature type="compositionally biased region" description="Low complexity" evidence="1">
    <location>
        <begin position="21"/>
        <end position="46"/>
    </location>
</feature>
<accession>A0AAD5XTQ3</accession>
<evidence type="ECO:0000313" key="4">
    <source>
        <dbReference type="Proteomes" id="UP001212152"/>
    </source>
</evidence>
<evidence type="ECO:0000256" key="1">
    <source>
        <dbReference type="SAM" id="MobiDB-lite"/>
    </source>
</evidence>
<dbReference type="PROSITE" id="PS51411">
    <property type="entry name" value="PSP1_C"/>
    <property type="match status" value="1"/>
</dbReference>
<keyword evidence="4" id="KW-1185">Reference proteome</keyword>
<dbReference type="PANTHER" id="PTHR43830">
    <property type="entry name" value="PROTEIN PSP1"/>
    <property type="match status" value="1"/>
</dbReference>
<organism evidence="3 4">
    <name type="scientific">Geranomyces variabilis</name>
    <dbReference type="NCBI Taxonomy" id="109894"/>
    <lineage>
        <taxon>Eukaryota</taxon>
        <taxon>Fungi</taxon>
        <taxon>Fungi incertae sedis</taxon>
        <taxon>Chytridiomycota</taxon>
        <taxon>Chytridiomycota incertae sedis</taxon>
        <taxon>Chytridiomycetes</taxon>
        <taxon>Spizellomycetales</taxon>
        <taxon>Powellomycetaceae</taxon>
        <taxon>Geranomyces</taxon>
    </lineage>
</organism>
<protein>
    <recommendedName>
        <fullName evidence="2">PSP1 C-terminal domain-containing protein</fullName>
    </recommendedName>
</protein>
<evidence type="ECO:0000313" key="3">
    <source>
        <dbReference type="EMBL" id="KAJ3184723.1"/>
    </source>
</evidence>
<dbReference type="Pfam" id="PF04468">
    <property type="entry name" value="PSP1"/>
    <property type="match status" value="1"/>
</dbReference>
<feature type="compositionally biased region" description="Polar residues" evidence="1">
    <location>
        <begin position="162"/>
        <end position="179"/>
    </location>
</feature>
<comment type="caution">
    <text evidence="3">The sequence shown here is derived from an EMBL/GenBank/DDBJ whole genome shotgun (WGS) entry which is preliminary data.</text>
</comment>
<feature type="region of interest" description="Disordered" evidence="1">
    <location>
        <begin position="238"/>
        <end position="265"/>
    </location>
</feature>
<feature type="region of interest" description="Disordered" evidence="1">
    <location>
        <begin position="345"/>
        <end position="367"/>
    </location>
</feature>
<dbReference type="GO" id="GO:0005737">
    <property type="term" value="C:cytoplasm"/>
    <property type="evidence" value="ECO:0007669"/>
    <property type="project" value="TreeGrafter"/>
</dbReference>
<dbReference type="InterPro" id="IPR047767">
    <property type="entry name" value="PSP1-like"/>
</dbReference>
<dbReference type="InterPro" id="IPR007557">
    <property type="entry name" value="PSP1_C"/>
</dbReference>
<name>A0AAD5XTQ3_9FUNG</name>
<proteinExistence type="predicted"/>
<sequence length="656" mass="72172">MSSRNPLPDDAFQREHRRHFSTGSSTSAASARPTLAHVAKAAAARSAVKDEQQQQARKGSISKSSPNSDFVGSSPDLSNARKNSFSAVTTMSQEDSWKDDQSQREQYAQYPGGSDDALSRQRAFRTRAASTPNPLIVADKTGSPSEYPPGLGPSQPDPAVSGNGTWNSPGMAWGSTQPSIWKGGNGTGSASAGSTPAESNKSAYFASDVVVTTAAFPSRQHRSLSFSLGSMRGLQSYDEEDTSFDRDRITTLPLRGGDDHSDNGAYEAQTNIPKMRSRSKSSSEIFGLMSGQEPRYTYPEAPVSPDSPSGDYGDVNSIWAATQGTAAGRAHDAATAMMHRRPSAQAGVYWDSSRASGGRSNDPAMAGPTADQIERYRQQRRFSHAPGLHNDYAQQMISRPRGDAPDVSPYDMARRRHSLAGPLYGSASPDFLAAGMDALRLEDASETPFLDEIDDYFENTKRRTKAWVEAGKNLQAQSYPHQWPLYVVEFKAGRTDFFHVADLTGAPIMKGDLVIVEADRGKDLGKVIADDIESLQQLQLYQSQHADTLVDSHSANKEVHPKRIYRSAAPAEVTMLVSKSQDEAKAMALCQTKIRQKKLPMEIVDAEYQWDRRKLTFYFVADRRIDFRELVRELFKIYKTRIWMCAVNPMKPLMGH</sequence>
<dbReference type="PANTHER" id="PTHR43830:SF3">
    <property type="entry name" value="PROTEIN PSP1"/>
    <property type="match status" value="1"/>
</dbReference>
<dbReference type="EMBL" id="JADGJQ010000003">
    <property type="protein sequence ID" value="KAJ3184723.1"/>
    <property type="molecule type" value="Genomic_DNA"/>
</dbReference>
<reference evidence="3" key="1">
    <citation type="submission" date="2020-05" db="EMBL/GenBank/DDBJ databases">
        <title>Phylogenomic resolution of chytrid fungi.</title>
        <authorList>
            <person name="Stajich J.E."/>
            <person name="Amses K."/>
            <person name="Simmons R."/>
            <person name="Seto K."/>
            <person name="Myers J."/>
            <person name="Bonds A."/>
            <person name="Quandt C.A."/>
            <person name="Barry K."/>
            <person name="Liu P."/>
            <person name="Grigoriev I."/>
            <person name="Longcore J.E."/>
            <person name="James T.Y."/>
        </authorList>
    </citation>
    <scope>NUCLEOTIDE SEQUENCE</scope>
    <source>
        <strain evidence="3">JEL0379</strain>
    </source>
</reference>
<feature type="domain" description="PSP1 C-terminal" evidence="2">
    <location>
        <begin position="562"/>
        <end position="647"/>
    </location>
</feature>
<gene>
    <name evidence="3" type="ORF">HDU87_004127</name>
</gene>
<evidence type="ECO:0000259" key="2">
    <source>
        <dbReference type="PROSITE" id="PS51411"/>
    </source>
</evidence>
<dbReference type="NCBIfam" id="NF041131">
    <property type="entry name" value="RicT_YaaT_fam"/>
    <property type="match status" value="1"/>
</dbReference>
<feature type="region of interest" description="Disordered" evidence="1">
    <location>
        <begin position="1"/>
        <end position="200"/>
    </location>
</feature>